<dbReference type="HOGENOM" id="CLU_092800_0_0_5"/>
<evidence type="ECO:0008006" key="3">
    <source>
        <dbReference type="Google" id="ProtNLM"/>
    </source>
</evidence>
<gene>
    <name evidence="1" type="ORF">W911_09115</name>
</gene>
<dbReference type="OrthoDB" id="7743910at2"/>
<keyword evidence="2" id="KW-1185">Reference proteome</keyword>
<evidence type="ECO:0000313" key="2">
    <source>
        <dbReference type="Proteomes" id="UP000018542"/>
    </source>
</evidence>
<accession>V5SGY3</accession>
<dbReference type="PATRIC" id="fig|1029756.8.peg.1898"/>
<protein>
    <recommendedName>
        <fullName evidence="3">Anti-sigma factor</fullName>
    </recommendedName>
</protein>
<evidence type="ECO:0000313" key="1">
    <source>
        <dbReference type="EMBL" id="AHB50141.1"/>
    </source>
</evidence>
<dbReference type="STRING" id="1029756.W911_09115"/>
<dbReference type="Proteomes" id="UP000018542">
    <property type="component" value="Chromosome"/>
</dbReference>
<proteinExistence type="predicted"/>
<dbReference type="KEGG" id="hni:W911_09115"/>
<dbReference type="EMBL" id="CP006912">
    <property type="protein sequence ID" value="AHB50141.1"/>
    <property type="molecule type" value="Genomic_DNA"/>
</dbReference>
<reference evidence="1 2" key="1">
    <citation type="journal article" date="2014" name="Genome Announc.">
        <title>Complete Genome Sequence of Hyphomicrobium nitrativorans Strain NL23, a Denitrifying Bacterium Isolated from Biofilm of a Methanol-Fed Denitrification System Treating Seawater at the Montreal Biodome.</title>
        <authorList>
            <person name="Martineau C."/>
            <person name="Villeneuve C."/>
            <person name="Mauffrey F."/>
            <person name="Villemur R."/>
        </authorList>
    </citation>
    <scope>NUCLEOTIDE SEQUENCE [LARGE SCALE GENOMIC DNA]</scope>
    <source>
        <strain evidence="1">NL23</strain>
    </source>
</reference>
<name>V5SGY3_9HYPH</name>
<dbReference type="AlphaFoldDB" id="V5SGY3"/>
<sequence>MGQVTDEILMAYADGELSAEETEALEALLNRDATLRMRLAPFVVTRREIASTYEPTLDEQVPEHLVAAILRAPAPARDRTPVASTSENWLNRALTAIGSTLFPHGASLATAASVAVLVTAGALGGWLANQSAPSEEAGLIETHGSGLTASGALARALESTPSGTASAADANGAAIVPVMSFHQADSDGICREYRVRNTAAGEPDYAGLACRADDGVWRVAVHVETPKAATAQTETGNTYQTATGPNAPAVDAVADTLISGHALGRDEEKALLENGWRPASS</sequence>
<organism evidence="1 2">
    <name type="scientific">Hyphomicrobium nitrativorans NL23</name>
    <dbReference type="NCBI Taxonomy" id="1029756"/>
    <lineage>
        <taxon>Bacteria</taxon>
        <taxon>Pseudomonadati</taxon>
        <taxon>Pseudomonadota</taxon>
        <taxon>Alphaproteobacteria</taxon>
        <taxon>Hyphomicrobiales</taxon>
        <taxon>Hyphomicrobiaceae</taxon>
        <taxon>Hyphomicrobium</taxon>
    </lineage>
</organism>
<dbReference type="RefSeq" id="WP_023787193.1">
    <property type="nucleotide sequence ID" value="NC_022997.1"/>
</dbReference>